<dbReference type="EC" id="2.4.-.-" evidence="2"/>
<name>A0ABU5U2C2_9CYAN</name>
<feature type="domain" description="Glycosyltransferase 2-like" evidence="1">
    <location>
        <begin position="13"/>
        <end position="193"/>
    </location>
</feature>
<dbReference type="PANTHER" id="PTHR43685:SF2">
    <property type="entry name" value="GLYCOSYLTRANSFERASE 2-LIKE DOMAIN-CONTAINING PROTEIN"/>
    <property type="match status" value="1"/>
</dbReference>
<reference evidence="2 3" key="1">
    <citation type="submission" date="2023-12" db="EMBL/GenBank/DDBJ databases">
        <title>Baltic Sea Cyanobacteria.</title>
        <authorList>
            <person name="Delbaje E."/>
            <person name="Fewer D.P."/>
            <person name="Shishido T.K."/>
        </authorList>
    </citation>
    <scope>NUCLEOTIDE SEQUENCE [LARGE SCALE GENOMIC DNA]</scope>
    <source>
        <strain evidence="2 3">CCNP 1315</strain>
    </source>
</reference>
<keyword evidence="2" id="KW-0328">Glycosyltransferase</keyword>
<gene>
    <name evidence="2" type="ORF">VB854_20420</name>
</gene>
<dbReference type="EMBL" id="JAYGHT010000131">
    <property type="protein sequence ID" value="MEA5521309.1"/>
    <property type="molecule type" value="Genomic_DNA"/>
</dbReference>
<keyword evidence="3" id="KW-1185">Reference proteome</keyword>
<dbReference type="CDD" id="cd00761">
    <property type="entry name" value="Glyco_tranf_GTA_type"/>
    <property type="match status" value="1"/>
</dbReference>
<dbReference type="Proteomes" id="UP001301728">
    <property type="component" value="Unassembled WGS sequence"/>
</dbReference>
<dbReference type="Pfam" id="PF00535">
    <property type="entry name" value="Glycos_transf_2"/>
    <property type="match status" value="1"/>
</dbReference>
<sequence length="416" mass="46836">MPQEASTVEIRFSIVITTYNRLNLLKRAIDSALKQTIPCEVVVADDCSSDGTEEYVKGLCQSQPQHSDRRLIYHRNHSNSGHCKTMNLGVSVASGEWIKPLDDDDYLAPNCLEEIRQAIAIHQTTITPETHSKAVICSCQAAQIDPNGRELSRTRIVGPGKAFYIPQEDIHYGMLVEQVPFGTPVQVAYQRDAFIKSGGWDSSVDLNCDDIDSWIKIAQFGDAIFINRCLGFRTIWSGAYSQKLTPEKRLKMNILMKEKIYHLVHQKHHHRLPELDQIRNYLRLHWGLVALKTAKINPALKMVSSAILSPKAWKMLLLSIATRQQSKLSGLASELKSHSSSVNPDLEAEISDSQQLKTYLKLQGGLKAVQRGKINKASKFLFPSLLSPSNLKLFMNLLILENNKEIITIQKNILIQ</sequence>
<dbReference type="InterPro" id="IPR001173">
    <property type="entry name" value="Glyco_trans_2-like"/>
</dbReference>
<keyword evidence="2" id="KW-0808">Transferase</keyword>
<evidence type="ECO:0000313" key="3">
    <source>
        <dbReference type="Proteomes" id="UP001301728"/>
    </source>
</evidence>
<organism evidence="2 3">
    <name type="scientific">Limnoraphis robusta CCNP1315</name>
    <dbReference type="NCBI Taxonomy" id="3110306"/>
    <lineage>
        <taxon>Bacteria</taxon>
        <taxon>Bacillati</taxon>
        <taxon>Cyanobacteriota</taxon>
        <taxon>Cyanophyceae</taxon>
        <taxon>Oscillatoriophycideae</taxon>
        <taxon>Oscillatoriales</taxon>
        <taxon>Sirenicapillariaceae</taxon>
        <taxon>Limnoraphis</taxon>
    </lineage>
</organism>
<accession>A0ABU5U2C2</accession>
<protein>
    <submittedName>
        <fullName evidence="2">Glycosyltransferase family 2 protein</fullName>
        <ecNumber evidence="2">2.4.-.-</ecNumber>
    </submittedName>
</protein>
<dbReference type="GO" id="GO:0016757">
    <property type="term" value="F:glycosyltransferase activity"/>
    <property type="evidence" value="ECO:0007669"/>
    <property type="project" value="UniProtKB-KW"/>
</dbReference>
<dbReference type="InterPro" id="IPR029044">
    <property type="entry name" value="Nucleotide-diphossugar_trans"/>
</dbReference>
<evidence type="ECO:0000313" key="2">
    <source>
        <dbReference type="EMBL" id="MEA5521309.1"/>
    </source>
</evidence>
<dbReference type="Gene3D" id="3.90.550.10">
    <property type="entry name" value="Spore Coat Polysaccharide Biosynthesis Protein SpsA, Chain A"/>
    <property type="match status" value="1"/>
</dbReference>
<dbReference type="SUPFAM" id="SSF53448">
    <property type="entry name" value="Nucleotide-diphospho-sugar transferases"/>
    <property type="match status" value="1"/>
</dbReference>
<evidence type="ECO:0000259" key="1">
    <source>
        <dbReference type="Pfam" id="PF00535"/>
    </source>
</evidence>
<dbReference type="InterPro" id="IPR050834">
    <property type="entry name" value="Glycosyltransf_2"/>
</dbReference>
<comment type="caution">
    <text evidence="2">The sequence shown here is derived from an EMBL/GenBank/DDBJ whole genome shotgun (WGS) entry which is preliminary data.</text>
</comment>
<dbReference type="PANTHER" id="PTHR43685">
    <property type="entry name" value="GLYCOSYLTRANSFERASE"/>
    <property type="match status" value="1"/>
</dbReference>
<dbReference type="RefSeq" id="WP_323219809.1">
    <property type="nucleotide sequence ID" value="NZ_JAYGHT010000131.1"/>
</dbReference>
<proteinExistence type="predicted"/>